<protein>
    <submittedName>
        <fullName evidence="2">Uncharacterized protein</fullName>
    </submittedName>
</protein>
<dbReference type="Proteomes" id="UP000799640">
    <property type="component" value="Unassembled WGS sequence"/>
</dbReference>
<reference evidence="2" key="1">
    <citation type="journal article" date="2020" name="Stud. Mycol.">
        <title>101 Dothideomycetes genomes: a test case for predicting lifestyles and emergence of pathogens.</title>
        <authorList>
            <person name="Haridas S."/>
            <person name="Albert R."/>
            <person name="Binder M."/>
            <person name="Bloem J."/>
            <person name="Labutti K."/>
            <person name="Salamov A."/>
            <person name="Andreopoulos B."/>
            <person name="Baker S."/>
            <person name="Barry K."/>
            <person name="Bills G."/>
            <person name="Bluhm B."/>
            <person name="Cannon C."/>
            <person name="Castanera R."/>
            <person name="Culley D."/>
            <person name="Daum C."/>
            <person name="Ezra D."/>
            <person name="Gonzalez J."/>
            <person name="Henrissat B."/>
            <person name="Kuo A."/>
            <person name="Liang C."/>
            <person name="Lipzen A."/>
            <person name="Lutzoni F."/>
            <person name="Magnuson J."/>
            <person name="Mondo S."/>
            <person name="Nolan M."/>
            <person name="Ohm R."/>
            <person name="Pangilinan J."/>
            <person name="Park H.-J."/>
            <person name="Ramirez L."/>
            <person name="Alfaro M."/>
            <person name="Sun H."/>
            <person name="Tritt A."/>
            <person name="Yoshinaga Y."/>
            <person name="Zwiers L.-H."/>
            <person name="Turgeon B."/>
            <person name="Goodwin S."/>
            <person name="Spatafora J."/>
            <person name="Crous P."/>
            <person name="Grigoriev I."/>
        </authorList>
    </citation>
    <scope>NUCLEOTIDE SEQUENCE</scope>
    <source>
        <strain evidence="2">CBS 262.69</strain>
    </source>
</reference>
<keyword evidence="3" id="KW-1185">Reference proteome</keyword>
<evidence type="ECO:0000313" key="2">
    <source>
        <dbReference type="EMBL" id="KAF2403153.1"/>
    </source>
</evidence>
<evidence type="ECO:0000313" key="3">
    <source>
        <dbReference type="Proteomes" id="UP000799640"/>
    </source>
</evidence>
<feature type="compositionally biased region" description="Polar residues" evidence="1">
    <location>
        <begin position="142"/>
        <end position="151"/>
    </location>
</feature>
<organism evidence="2 3">
    <name type="scientific">Trichodelitschia bisporula</name>
    <dbReference type="NCBI Taxonomy" id="703511"/>
    <lineage>
        <taxon>Eukaryota</taxon>
        <taxon>Fungi</taxon>
        <taxon>Dikarya</taxon>
        <taxon>Ascomycota</taxon>
        <taxon>Pezizomycotina</taxon>
        <taxon>Dothideomycetes</taxon>
        <taxon>Dothideomycetes incertae sedis</taxon>
        <taxon>Phaeotrichales</taxon>
        <taxon>Phaeotrichaceae</taxon>
        <taxon>Trichodelitschia</taxon>
    </lineage>
</organism>
<dbReference type="EMBL" id="ML996690">
    <property type="protein sequence ID" value="KAF2403153.1"/>
    <property type="molecule type" value="Genomic_DNA"/>
</dbReference>
<accession>A0A6G1I4C8</accession>
<feature type="region of interest" description="Disordered" evidence="1">
    <location>
        <begin position="130"/>
        <end position="178"/>
    </location>
</feature>
<evidence type="ECO:0000256" key="1">
    <source>
        <dbReference type="SAM" id="MobiDB-lite"/>
    </source>
</evidence>
<gene>
    <name evidence="2" type="ORF">EJ06DRAFT_321579</name>
</gene>
<dbReference type="AlphaFoldDB" id="A0A6G1I4C8"/>
<dbReference type="OrthoDB" id="4966at2759"/>
<proteinExistence type="predicted"/>
<name>A0A6G1I4C8_9PEZI</name>
<sequence>MPSTGSWEPTPRSLSIRLRTTTQTRASWPSFQLRLATRLMKSHPLPNLPGLQSHSTPLLKNTGSKDWTDAYDEADPDDEAIREESVAPALGGWNIKTAFPRLGEFFMGQENLSVAQGKFAPTLANVLEGMRPHSDEKPSSPPTDVNTSQLRGQKRSANAADLDDPETSMPAKRQATNDGIKTEDHAAESFSSLPRCLNQEWAIRGRQGQVLFPINGETRENLQHLINLRPTPFRTNATYEGHVDTVLRMVNTNLRVYPLHDEVRRLQSFQPRDGSWRPVNPVYNFIAANSHGRTTLRLIDNPIAVAHWTPKPKFAFIDALCQQVDVFYRVCEAVDLEDLISLYAISKPFHFTVNRDLQSVIKNWTEYHIPGAWSALPFAAFAYVQQKDPMQRKGDIRTKAAYPDVRQIPSLRYLRLAHHHYHTCAAIIRGLESRGHTLPPHMIPVLLRIWVIMALPYNIPRIKLIQNTSHFPSAALVRATLFFVKLGMRFTDPIEGRGEDTGPRLDVQEFLVGYGCMENWGRTAETTPARLLRSDELVMRESFRRGLQLEWFCLDFVLHGHTLNRVEGIGAEELERLFGGLEIDAGEVLPTWDENAALLFPVRDRYGSRRR</sequence>